<dbReference type="InterPro" id="IPR047137">
    <property type="entry name" value="ORF3"/>
</dbReference>
<dbReference type="SUPFAM" id="SSF55961">
    <property type="entry name" value="Bet v1-like"/>
    <property type="match status" value="1"/>
</dbReference>
<feature type="domain" description="Coenzyme Q-binding protein COQ10 START" evidence="2">
    <location>
        <begin position="107"/>
        <end position="226"/>
    </location>
</feature>
<feature type="compositionally biased region" description="Acidic residues" evidence="1">
    <location>
        <begin position="275"/>
        <end position="331"/>
    </location>
</feature>
<comment type="caution">
    <text evidence="3">The sequence shown here is derived from an EMBL/GenBank/DDBJ whole genome shotgun (WGS) entry which is preliminary data.</text>
</comment>
<name>A0A7Y6I2L3_9ACTN</name>
<dbReference type="InterPro" id="IPR023393">
    <property type="entry name" value="START-like_dom_sf"/>
</dbReference>
<feature type="compositionally biased region" description="Acidic residues" evidence="1">
    <location>
        <begin position="338"/>
        <end position="354"/>
    </location>
</feature>
<reference evidence="3 4" key="1">
    <citation type="submission" date="2020-06" db="EMBL/GenBank/DDBJ databases">
        <title>Nonomuraea sp. SMC257, a novel actinomycete isolated from soil.</title>
        <authorList>
            <person name="Chanama M."/>
        </authorList>
    </citation>
    <scope>NUCLEOTIDE SEQUENCE [LARGE SCALE GENOMIC DNA]</scope>
    <source>
        <strain evidence="3 4">SMC257</strain>
    </source>
</reference>
<accession>A0A7Y6I2L3</accession>
<evidence type="ECO:0000259" key="2">
    <source>
        <dbReference type="Pfam" id="PF03364"/>
    </source>
</evidence>
<dbReference type="PANTHER" id="PTHR33824">
    <property type="entry name" value="POLYKETIDE CYCLASE/DEHYDRASE AND LIPID TRANSPORT SUPERFAMILY PROTEIN"/>
    <property type="match status" value="1"/>
</dbReference>
<dbReference type="Gene3D" id="3.30.530.20">
    <property type="match status" value="1"/>
</dbReference>
<feature type="compositionally biased region" description="Basic residues" evidence="1">
    <location>
        <begin position="358"/>
        <end position="370"/>
    </location>
</feature>
<gene>
    <name evidence="3" type="ORF">HTZ77_03870</name>
</gene>
<evidence type="ECO:0000313" key="3">
    <source>
        <dbReference type="EMBL" id="NUW30562.1"/>
    </source>
</evidence>
<keyword evidence="4" id="KW-1185">Reference proteome</keyword>
<dbReference type="InterPro" id="IPR005031">
    <property type="entry name" value="COQ10_START"/>
</dbReference>
<feature type="region of interest" description="Disordered" evidence="1">
    <location>
        <begin position="243"/>
        <end position="370"/>
    </location>
</feature>
<dbReference type="CDD" id="cd07817">
    <property type="entry name" value="SRPBCC_8"/>
    <property type="match status" value="1"/>
</dbReference>
<feature type="compositionally biased region" description="Basic and acidic residues" evidence="1">
    <location>
        <begin position="243"/>
        <end position="274"/>
    </location>
</feature>
<dbReference type="EMBL" id="JABWGN010000002">
    <property type="protein sequence ID" value="NUW30562.1"/>
    <property type="molecule type" value="Genomic_DNA"/>
</dbReference>
<evidence type="ECO:0000256" key="1">
    <source>
        <dbReference type="SAM" id="MobiDB-lite"/>
    </source>
</evidence>
<organism evidence="3 4">
    <name type="scientific">Nonomuraea montanisoli</name>
    <dbReference type="NCBI Taxonomy" id="2741721"/>
    <lineage>
        <taxon>Bacteria</taxon>
        <taxon>Bacillati</taxon>
        <taxon>Actinomycetota</taxon>
        <taxon>Actinomycetes</taxon>
        <taxon>Streptosporangiales</taxon>
        <taxon>Streptosporangiaceae</taxon>
        <taxon>Nonomuraea</taxon>
    </lineage>
</organism>
<proteinExistence type="predicted"/>
<dbReference type="Proteomes" id="UP000586042">
    <property type="component" value="Unassembled WGS sequence"/>
</dbReference>
<evidence type="ECO:0000313" key="4">
    <source>
        <dbReference type="Proteomes" id="UP000586042"/>
    </source>
</evidence>
<dbReference type="AlphaFoldDB" id="A0A7Y6I2L3"/>
<sequence length="370" mass="41501">MALAERALGSITEKLEEMTDRLTDVAEGDGSGLLQAITGGAGSGLLGTLTGKDGGGFSPGKMLLKGATKAVTGSIGEKIGGLFGKGKGGKGGKRKLKLTHIFETIDIGAPIRIVYNQWTKYEDFPTFTKKVDSVSQESEEKVSWKAQVFWSHRTWKSTIQEQIPDDRIIWRSEGPKGWVDGAVSFHELAPSLTRVIVVLEYHPQGLFERTGNLWRAQGRRARLELKHVARHVMRNVMLHPDEMADDGWRGEIHDGEVTKDHETAMREEREREEGREGEEEPEEYEGEEGEYEGEEGEGEGEEPEEGEEEEEEEEEEEGEEEPEGEEEEEEQPVGRAGEDEEGEEGEEEEEEEEEAPRARRPARRRTAARR</sequence>
<dbReference type="PANTHER" id="PTHR33824:SF7">
    <property type="entry name" value="POLYKETIDE CYCLASE_DEHYDRASE AND LIPID TRANSPORT SUPERFAMILY PROTEIN"/>
    <property type="match status" value="1"/>
</dbReference>
<dbReference type="Pfam" id="PF03364">
    <property type="entry name" value="Polyketide_cyc"/>
    <property type="match status" value="1"/>
</dbReference>
<protein>
    <submittedName>
        <fullName evidence="3">SRPBCC family protein</fullName>
    </submittedName>
</protein>